<dbReference type="PANTHER" id="PTHR43034:SF2">
    <property type="entry name" value="ION-TRANSLOCATING OXIDOREDUCTASE COMPLEX SUBUNIT C"/>
    <property type="match status" value="1"/>
</dbReference>
<keyword evidence="6 8" id="KW-0408">Iron</keyword>
<dbReference type="Gene3D" id="3.40.50.11540">
    <property type="entry name" value="NADH-ubiquinone oxidoreductase 51kDa subunit"/>
    <property type="match status" value="1"/>
</dbReference>
<dbReference type="Pfam" id="PF13375">
    <property type="entry name" value="RnfC_N"/>
    <property type="match status" value="1"/>
</dbReference>
<evidence type="ECO:0000256" key="7">
    <source>
        <dbReference type="ARBA" id="ARBA00023014"/>
    </source>
</evidence>
<dbReference type="Proteomes" id="UP000253490">
    <property type="component" value="Unassembled WGS sequence"/>
</dbReference>
<evidence type="ECO:0000256" key="3">
    <source>
        <dbReference type="ARBA" id="ARBA00022723"/>
    </source>
</evidence>
<evidence type="ECO:0000256" key="6">
    <source>
        <dbReference type="ARBA" id="ARBA00023004"/>
    </source>
</evidence>
<comment type="cofactor">
    <cofactor evidence="8">
        <name>[4Fe-4S] cluster</name>
        <dbReference type="ChEBI" id="CHEBI:49883"/>
    </cofactor>
    <text evidence="8">Binds 2 [4Fe-4S] clusters per subunit.</text>
</comment>
<keyword evidence="12" id="KW-1185">Reference proteome</keyword>
<feature type="binding site" evidence="8">
    <location>
        <position position="408"/>
    </location>
    <ligand>
        <name>[4Fe-4S] cluster</name>
        <dbReference type="ChEBI" id="CHEBI:49883"/>
        <label>2</label>
    </ligand>
</feature>
<evidence type="ECO:0000256" key="8">
    <source>
        <dbReference type="HAMAP-Rule" id="MF_00461"/>
    </source>
</evidence>
<proteinExistence type="inferred from homology"/>
<organism evidence="11 12">
    <name type="scientific">Alkalibaculum bacchi</name>
    <dbReference type="NCBI Taxonomy" id="645887"/>
    <lineage>
        <taxon>Bacteria</taxon>
        <taxon>Bacillati</taxon>
        <taxon>Bacillota</taxon>
        <taxon>Clostridia</taxon>
        <taxon>Eubacteriales</taxon>
        <taxon>Eubacteriaceae</taxon>
        <taxon>Alkalibaculum</taxon>
    </lineage>
</organism>
<dbReference type="InterPro" id="IPR011538">
    <property type="entry name" value="Nuo51_FMN-bd"/>
</dbReference>
<dbReference type="Pfam" id="PF12838">
    <property type="entry name" value="Fer4_7"/>
    <property type="match status" value="1"/>
</dbReference>
<dbReference type="PROSITE" id="PS51379">
    <property type="entry name" value="4FE4S_FER_2"/>
    <property type="match status" value="1"/>
</dbReference>
<comment type="function">
    <text evidence="8">Part of a membrane-bound complex that couples electron transfer with translocation of ions across the membrane.</text>
</comment>
<evidence type="ECO:0000259" key="10">
    <source>
        <dbReference type="PROSITE" id="PS51379"/>
    </source>
</evidence>
<keyword evidence="3 8" id="KW-0479">Metal-binding</keyword>
<dbReference type="Pfam" id="PF01512">
    <property type="entry name" value="Complex1_51K"/>
    <property type="match status" value="1"/>
</dbReference>
<dbReference type="InterPro" id="IPR026902">
    <property type="entry name" value="RnfC_N"/>
</dbReference>
<evidence type="ECO:0000256" key="1">
    <source>
        <dbReference type="ARBA" id="ARBA00022448"/>
    </source>
</evidence>
<dbReference type="PROSITE" id="PS00198">
    <property type="entry name" value="4FE4S_FER_1"/>
    <property type="match status" value="2"/>
</dbReference>
<feature type="binding site" evidence="8">
    <location>
        <position position="369"/>
    </location>
    <ligand>
        <name>[4Fe-4S] cluster</name>
        <dbReference type="ChEBI" id="CHEBI:49883"/>
        <label>1</label>
    </ligand>
</feature>
<dbReference type="Gene3D" id="3.30.70.20">
    <property type="match status" value="1"/>
</dbReference>
<dbReference type="AlphaFoldDB" id="A0A366IHY4"/>
<dbReference type="Gene3D" id="3.10.20.600">
    <property type="match status" value="1"/>
</dbReference>
<evidence type="ECO:0000256" key="4">
    <source>
        <dbReference type="ARBA" id="ARBA00022737"/>
    </source>
</evidence>
<dbReference type="GO" id="GO:0022900">
    <property type="term" value="P:electron transport chain"/>
    <property type="evidence" value="ECO:0007669"/>
    <property type="project" value="UniProtKB-UniRule"/>
</dbReference>
<feature type="binding site" evidence="8">
    <location>
        <position position="379"/>
    </location>
    <ligand>
        <name>[4Fe-4S] cluster</name>
        <dbReference type="ChEBI" id="CHEBI:49883"/>
        <label>2</label>
    </ligand>
</feature>
<evidence type="ECO:0000313" key="11">
    <source>
        <dbReference type="EMBL" id="RBP70075.1"/>
    </source>
</evidence>
<dbReference type="RefSeq" id="WP_113919286.1">
    <property type="nucleotide sequence ID" value="NZ_QNRX01000001.1"/>
</dbReference>
<dbReference type="PANTHER" id="PTHR43034">
    <property type="entry name" value="ION-TRANSLOCATING OXIDOREDUCTASE COMPLEX SUBUNIT C"/>
    <property type="match status" value="1"/>
</dbReference>
<dbReference type="GO" id="GO:0046872">
    <property type="term" value="F:metal ion binding"/>
    <property type="evidence" value="ECO:0007669"/>
    <property type="project" value="UniProtKB-KW"/>
</dbReference>
<accession>A0A366IHY4</accession>
<dbReference type="InterPro" id="IPR019554">
    <property type="entry name" value="Soluble_ligand-bd"/>
</dbReference>
<dbReference type="GO" id="GO:0009055">
    <property type="term" value="F:electron transfer activity"/>
    <property type="evidence" value="ECO:0007669"/>
    <property type="project" value="InterPro"/>
</dbReference>
<dbReference type="EC" id="7.-.-.-" evidence="8"/>
<keyword evidence="4 8" id="KW-0677">Repeat</keyword>
<dbReference type="GO" id="GO:0051539">
    <property type="term" value="F:4 iron, 4 sulfur cluster binding"/>
    <property type="evidence" value="ECO:0007669"/>
    <property type="project" value="UniProtKB-KW"/>
</dbReference>
<keyword evidence="8" id="KW-1278">Translocase</keyword>
<feature type="binding site" evidence="8">
    <location>
        <position position="418"/>
    </location>
    <ligand>
        <name>[4Fe-4S] cluster</name>
        <dbReference type="ChEBI" id="CHEBI:49883"/>
        <label>1</label>
    </ligand>
</feature>
<keyword evidence="7 8" id="KW-0411">Iron-sulfur</keyword>
<dbReference type="InterPro" id="IPR010208">
    <property type="entry name" value="Ion_transpt_RnfC/RsxC"/>
</dbReference>
<dbReference type="EMBL" id="QNRX01000001">
    <property type="protein sequence ID" value="RBP70075.1"/>
    <property type="molecule type" value="Genomic_DNA"/>
</dbReference>
<comment type="subcellular location">
    <subcellularLocation>
        <location evidence="8">Cell membrane</location>
        <topology evidence="8">Peripheral membrane protein</topology>
    </subcellularLocation>
</comment>
<dbReference type="OrthoDB" id="9767754at2"/>
<keyword evidence="2 8" id="KW-0004">4Fe-4S</keyword>
<reference evidence="11 12" key="1">
    <citation type="submission" date="2018-06" db="EMBL/GenBank/DDBJ databases">
        <title>Genomic Encyclopedia of Type Strains, Phase IV (KMG-IV): sequencing the most valuable type-strain genomes for metagenomic binning, comparative biology and taxonomic classification.</title>
        <authorList>
            <person name="Goeker M."/>
        </authorList>
    </citation>
    <scope>NUCLEOTIDE SEQUENCE [LARGE SCALE GENOMIC DNA]</scope>
    <source>
        <strain evidence="11 12">DSM 22112</strain>
    </source>
</reference>
<gene>
    <name evidence="8" type="primary">rnfC</name>
    <name evidence="11" type="ORF">DES36_101128</name>
</gene>
<feature type="binding site" evidence="8">
    <location>
        <position position="414"/>
    </location>
    <ligand>
        <name>[4Fe-4S] cluster</name>
        <dbReference type="ChEBI" id="CHEBI:49883"/>
        <label>2</label>
    </ligand>
</feature>
<sequence length="443" mass="47583">MNIKHSTFKGGIHPPGRKELTSGKKLVIAKAPETVVIPMLMHSGSPAKPIVKKGDLVKVGQCIGEPNGFISAMVHSSVSGEVIAVEPRLHPKGQKILSVVIKSDMQDTLYEEVKPKGDLESLSPEEIKQIVQEAGIIGMGGAAFPTHVKLTPRKGKTVEHIILNGAECEPYLTSDEYIMNNHADKVVFGLKAMMKCMGVQRGYIGIEDNKKEAIEAISRALGNDESIELFSLHTKYPQGYKDQLITAIIGKEVPSGGSSADVGAVVFNVGTAAAISDAIQEGMPLIERIVTISGGAVKNPSVLKAKIGANIADLIENCGGFSEEPTKIINGGPMTGLAQYSPDIPLLKETTGISCLTKEEAEVPNPQLCIRCGKCASICPVRLLPLYIAEYSLNGDYEKCKKYHALDCMECGSCSYICPSKRTLLSSIRVAKREIIANSRKEK</sequence>
<evidence type="ECO:0000256" key="5">
    <source>
        <dbReference type="ARBA" id="ARBA00022982"/>
    </source>
</evidence>
<dbReference type="NCBIfam" id="NF003454">
    <property type="entry name" value="PRK05035.1"/>
    <property type="match status" value="1"/>
</dbReference>
<dbReference type="NCBIfam" id="TIGR01945">
    <property type="entry name" value="rnfC"/>
    <property type="match status" value="1"/>
</dbReference>
<comment type="caution">
    <text evidence="11">The sequence shown here is derived from an EMBL/GenBank/DDBJ whole genome shotgun (WGS) entry which is preliminary data.</text>
</comment>
<dbReference type="GO" id="GO:0005886">
    <property type="term" value="C:plasma membrane"/>
    <property type="evidence" value="ECO:0007669"/>
    <property type="project" value="UniProtKB-SubCell"/>
</dbReference>
<dbReference type="SUPFAM" id="SSF46548">
    <property type="entry name" value="alpha-helical ferredoxin"/>
    <property type="match status" value="1"/>
</dbReference>
<dbReference type="InterPro" id="IPR017900">
    <property type="entry name" value="4Fe4S_Fe_S_CS"/>
</dbReference>
<dbReference type="InterPro" id="IPR017896">
    <property type="entry name" value="4Fe4S_Fe-S-bd"/>
</dbReference>
<keyword evidence="5 8" id="KW-0249">Electron transport</keyword>
<name>A0A366IHY4_9FIRM</name>
<keyword evidence="1 8" id="KW-0813">Transport</keyword>
<dbReference type="SUPFAM" id="SSF142019">
    <property type="entry name" value="Nqo1 FMN-binding domain-like"/>
    <property type="match status" value="1"/>
</dbReference>
<comment type="subunit">
    <text evidence="8">The complex is composed of six subunits: RnfA, RnfB, RnfC, RnfD, RnfE and RnfG.</text>
</comment>
<evidence type="ECO:0000256" key="9">
    <source>
        <dbReference type="SAM" id="MobiDB-lite"/>
    </source>
</evidence>
<dbReference type="InterPro" id="IPR037225">
    <property type="entry name" value="Nuo51_FMN-bd_sf"/>
</dbReference>
<evidence type="ECO:0000256" key="2">
    <source>
        <dbReference type="ARBA" id="ARBA00022485"/>
    </source>
</evidence>
<feature type="binding site" evidence="8">
    <location>
        <position position="375"/>
    </location>
    <ligand>
        <name>[4Fe-4S] cluster</name>
        <dbReference type="ChEBI" id="CHEBI:49883"/>
        <label>1</label>
    </ligand>
</feature>
<feature type="region of interest" description="Disordered" evidence="9">
    <location>
        <begin position="1"/>
        <end position="23"/>
    </location>
</feature>
<keyword evidence="8" id="KW-1003">Cell membrane</keyword>
<feature type="binding site" evidence="8">
    <location>
        <position position="372"/>
    </location>
    <ligand>
        <name>[4Fe-4S] cluster</name>
        <dbReference type="ChEBI" id="CHEBI:49883"/>
        <label>1</label>
    </ligand>
</feature>
<evidence type="ECO:0000313" key="12">
    <source>
        <dbReference type="Proteomes" id="UP000253490"/>
    </source>
</evidence>
<protein>
    <recommendedName>
        <fullName evidence="8">Ion-translocating oxidoreductase complex subunit C</fullName>
        <ecNumber evidence="8">7.-.-.-</ecNumber>
    </recommendedName>
    <alternativeName>
        <fullName evidence="8">Rnf electron transport complex subunit C</fullName>
    </alternativeName>
</protein>
<dbReference type="HAMAP" id="MF_00461">
    <property type="entry name" value="RsxC_RnfC"/>
    <property type="match status" value="1"/>
</dbReference>
<keyword evidence="8" id="KW-0472">Membrane</keyword>
<comment type="similarity">
    <text evidence="8">Belongs to the 4Fe4S bacterial-type ferredoxin family. RnfC subfamily.</text>
</comment>
<feature type="binding site" evidence="8">
    <location>
        <position position="411"/>
    </location>
    <ligand>
        <name>[4Fe-4S] cluster</name>
        <dbReference type="ChEBI" id="CHEBI:49883"/>
        <label>2</label>
    </ligand>
</feature>
<dbReference type="Pfam" id="PF10531">
    <property type="entry name" value="SLBB"/>
    <property type="match status" value="1"/>
</dbReference>
<feature type="domain" description="4Fe-4S ferredoxin-type" evidence="10">
    <location>
        <begin position="359"/>
        <end position="389"/>
    </location>
</feature>